<keyword evidence="1" id="KW-0812">Transmembrane</keyword>
<dbReference type="Pfam" id="PF07898">
    <property type="entry name" value="DUF1676"/>
    <property type="match status" value="1"/>
</dbReference>
<feature type="chain" id="PRO_5041921229" evidence="2">
    <location>
        <begin position="27"/>
        <end position="284"/>
    </location>
</feature>
<accession>A0AAD7ZAU0</accession>
<keyword evidence="4" id="KW-1185">Reference proteome</keyword>
<organism evidence="3 4">
    <name type="scientific">Diploptera punctata</name>
    <name type="common">Pacific beetle cockroach</name>
    <dbReference type="NCBI Taxonomy" id="6984"/>
    <lineage>
        <taxon>Eukaryota</taxon>
        <taxon>Metazoa</taxon>
        <taxon>Ecdysozoa</taxon>
        <taxon>Arthropoda</taxon>
        <taxon>Hexapoda</taxon>
        <taxon>Insecta</taxon>
        <taxon>Pterygota</taxon>
        <taxon>Neoptera</taxon>
        <taxon>Polyneoptera</taxon>
        <taxon>Dictyoptera</taxon>
        <taxon>Blattodea</taxon>
        <taxon>Blaberoidea</taxon>
        <taxon>Blaberidae</taxon>
        <taxon>Diplopterinae</taxon>
        <taxon>Diploptera</taxon>
    </lineage>
</organism>
<dbReference type="PANTHER" id="PTHR21879:SF12">
    <property type="entry name" value="OSIRIS 12"/>
    <property type="match status" value="1"/>
</dbReference>
<dbReference type="GO" id="GO:0016020">
    <property type="term" value="C:membrane"/>
    <property type="evidence" value="ECO:0007669"/>
    <property type="project" value="TreeGrafter"/>
</dbReference>
<evidence type="ECO:0000256" key="1">
    <source>
        <dbReference type="SAM" id="Phobius"/>
    </source>
</evidence>
<keyword evidence="1" id="KW-1133">Transmembrane helix</keyword>
<protein>
    <submittedName>
        <fullName evidence="3">Uncharacterized protein</fullName>
    </submittedName>
</protein>
<feature type="signal peptide" evidence="2">
    <location>
        <begin position="1"/>
        <end position="26"/>
    </location>
</feature>
<feature type="transmembrane region" description="Helical" evidence="1">
    <location>
        <begin position="254"/>
        <end position="273"/>
    </location>
</feature>
<dbReference type="InterPro" id="IPR012464">
    <property type="entry name" value="DUF1676"/>
</dbReference>
<name>A0AAD7ZAU0_DIPPU</name>
<evidence type="ECO:0000313" key="3">
    <source>
        <dbReference type="EMBL" id="KAJ9577089.1"/>
    </source>
</evidence>
<proteinExistence type="predicted"/>
<keyword evidence="1" id="KW-0472">Membrane</keyword>
<sequence>MGSRRKHCKLGQILAALLAFIVSTRGLSIGANQQELILKDTNIIKDSNINEVQQNTRDARFINFKSFVSSQTNEIEEEPNLKGDEAPSPVTALTGMYSDCITEFSFSCVQRKILVFFDRLGRMERFNLLDDFISVIRTRKVSAPPITEENLKARGNMDSEMDTLMDLVADRFFNTHILRIQLPTWTAASVPNDYSREARTGTTVDISFPMVEEGRKKKKGGKGMKKMMGMMGALLMGKMLMMGKAMLLLIKIKAFKALIIGSIALLLSKIQLLKKLMQKKGGND</sequence>
<dbReference type="Proteomes" id="UP001233999">
    <property type="component" value="Unassembled WGS sequence"/>
</dbReference>
<gene>
    <name evidence="3" type="ORF">L9F63_006369</name>
</gene>
<keyword evidence="2" id="KW-0732">Signal</keyword>
<reference evidence="3" key="2">
    <citation type="submission" date="2023-05" db="EMBL/GenBank/DDBJ databases">
        <authorList>
            <person name="Fouks B."/>
        </authorList>
    </citation>
    <scope>NUCLEOTIDE SEQUENCE</scope>
    <source>
        <strain evidence="3">Stay&amp;Tobe</strain>
        <tissue evidence="3">Testes</tissue>
    </source>
</reference>
<dbReference type="PANTHER" id="PTHR21879">
    <property type="entry name" value="FI03362P-RELATED-RELATED"/>
    <property type="match status" value="1"/>
</dbReference>
<reference evidence="3" key="1">
    <citation type="journal article" date="2023" name="IScience">
        <title>Live-bearing cockroach genome reveals convergent evolutionary mechanisms linked to viviparity in insects and beyond.</title>
        <authorList>
            <person name="Fouks B."/>
            <person name="Harrison M.C."/>
            <person name="Mikhailova A.A."/>
            <person name="Marchal E."/>
            <person name="English S."/>
            <person name="Carruthers M."/>
            <person name="Jennings E.C."/>
            <person name="Chiamaka E.L."/>
            <person name="Frigard R.A."/>
            <person name="Pippel M."/>
            <person name="Attardo G.M."/>
            <person name="Benoit J.B."/>
            <person name="Bornberg-Bauer E."/>
            <person name="Tobe S.S."/>
        </authorList>
    </citation>
    <scope>NUCLEOTIDE SEQUENCE</scope>
    <source>
        <strain evidence="3">Stay&amp;Tobe</strain>
    </source>
</reference>
<evidence type="ECO:0000313" key="4">
    <source>
        <dbReference type="Proteomes" id="UP001233999"/>
    </source>
</evidence>
<feature type="non-terminal residue" evidence="3">
    <location>
        <position position="284"/>
    </location>
</feature>
<evidence type="ECO:0000256" key="2">
    <source>
        <dbReference type="SAM" id="SignalP"/>
    </source>
</evidence>
<dbReference type="EMBL" id="JASPKZ010009377">
    <property type="protein sequence ID" value="KAJ9577089.1"/>
    <property type="molecule type" value="Genomic_DNA"/>
</dbReference>
<dbReference type="AlphaFoldDB" id="A0AAD7ZAU0"/>
<comment type="caution">
    <text evidence="3">The sequence shown here is derived from an EMBL/GenBank/DDBJ whole genome shotgun (WGS) entry which is preliminary data.</text>
</comment>